<organism evidence="3 4">
    <name type="scientific">Aspergillus mulundensis</name>
    <dbReference type="NCBI Taxonomy" id="1810919"/>
    <lineage>
        <taxon>Eukaryota</taxon>
        <taxon>Fungi</taxon>
        <taxon>Dikarya</taxon>
        <taxon>Ascomycota</taxon>
        <taxon>Pezizomycotina</taxon>
        <taxon>Eurotiomycetes</taxon>
        <taxon>Eurotiomycetidae</taxon>
        <taxon>Eurotiales</taxon>
        <taxon>Aspergillaceae</taxon>
        <taxon>Aspergillus</taxon>
        <taxon>Aspergillus subgen. Nidulantes</taxon>
    </lineage>
</organism>
<gene>
    <name evidence="3" type="ORF">DSM5745_07885</name>
</gene>
<evidence type="ECO:0000256" key="1">
    <source>
        <dbReference type="SAM" id="MobiDB-lite"/>
    </source>
</evidence>
<feature type="transmembrane region" description="Helical" evidence="2">
    <location>
        <begin position="255"/>
        <end position="271"/>
    </location>
</feature>
<comment type="caution">
    <text evidence="3">The sequence shown here is derived from an EMBL/GenBank/DDBJ whole genome shotgun (WGS) entry which is preliminary data.</text>
</comment>
<keyword evidence="2" id="KW-0472">Membrane</keyword>
<feature type="transmembrane region" description="Helical" evidence="2">
    <location>
        <begin position="232"/>
        <end position="249"/>
    </location>
</feature>
<proteinExistence type="predicted"/>
<protein>
    <submittedName>
        <fullName evidence="3">Uncharacterized protein</fullName>
    </submittedName>
</protein>
<evidence type="ECO:0000256" key="2">
    <source>
        <dbReference type="SAM" id="Phobius"/>
    </source>
</evidence>
<name>A0A3D8RF90_9EURO</name>
<evidence type="ECO:0000313" key="4">
    <source>
        <dbReference type="Proteomes" id="UP000256690"/>
    </source>
</evidence>
<sequence length="310" mass="35610">MGRILSEKGEHVIPMVETSRPPEQRAPSQKDIRRQGQYLWPAFSRLSYSNLHKPSVTAKCRAAASMEQTGAKRRAHRRNKEAVNWKPKYEAQPDRPLPPVKPTAASDSDSNSPAAIDIAAAWDEFDRAFADAHANNIMTQYLFLPAQRINIFKIIPLMVFPVLTYESICRYKAPKDWALREQCRIQADLVGWVVGVLIVVVVFYAHEQMVLWAVDAERDPPPWPRPRNVEKYARDLAIAVVFVVVNLWIYREKLVGWLLALIGMALAMVGRDELTTRRAWYGIIDRHNGRHNRIELSFRLIRSLLTLRLP</sequence>
<dbReference type="GeneID" id="38118255"/>
<evidence type="ECO:0000313" key="3">
    <source>
        <dbReference type="EMBL" id="RDW72713.1"/>
    </source>
</evidence>
<reference evidence="3 4" key="1">
    <citation type="journal article" date="2018" name="IMA Fungus">
        <title>IMA Genome-F 9: Draft genome sequence of Annulohypoxylon stygium, Aspergillus mulundensis, Berkeleyomyces basicola (syn. Thielaviopsis basicola), Ceratocystis smalleyi, two Cercospora beticola strains, Coleophoma cylindrospora, Fusarium fracticaudum, Phialophora cf. hyalina, and Morchella septimelata.</title>
        <authorList>
            <person name="Wingfield B.D."/>
            <person name="Bills G.F."/>
            <person name="Dong Y."/>
            <person name="Huang W."/>
            <person name="Nel W.J."/>
            <person name="Swalarsk-Parry B.S."/>
            <person name="Vaghefi N."/>
            <person name="Wilken P.M."/>
            <person name="An Z."/>
            <person name="de Beer Z.W."/>
            <person name="De Vos L."/>
            <person name="Chen L."/>
            <person name="Duong T.A."/>
            <person name="Gao Y."/>
            <person name="Hammerbacher A."/>
            <person name="Kikkert J.R."/>
            <person name="Li Y."/>
            <person name="Li H."/>
            <person name="Li K."/>
            <person name="Li Q."/>
            <person name="Liu X."/>
            <person name="Ma X."/>
            <person name="Naidoo K."/>
            <person name="Pethybridge S.J."/>
            <person name="Sun J."/>
            <person name="Steenkamp E.T."/>
            <person name="van der Nest M.A."/>
            <person name="van Wyk S."/>
            <person name="Wingfield M.J."/>
            <person name="Xiong C."/>
            <person name="Yue Q."/>
            <person name="Zhang X."/>
        </authorList>
    </citation>
    <scope>NUCLEOTIDE SEQUENCE [LARGE SCALE GENOMIC DNA]</scope>
    <source>
        <strain evidence="3 4">DSM 5745</strain>
    </source>
</reference>
<keyword evidence="4" id="KW-1185">Reference proteome</keyword>
<accession>A0A3D8RF90</accession>
<dbReference type="AlphaFoldDB" id="A0A3D8RF90"/>
<keyword evidence="2" id="KW-0812">Transmembrane</keyword>
<feature type="region of interest" description="Disordered" evidence="1">
    <location>
        <begin position="64"/>
        <end position="112"/>
    </location>
</feature>
<feature type="compositionally biased region" description="Basic and acidic residues" evidence="1">
    <location>
        <begin position="80"/>
        <end position="93"/>
    </location>
</feature>
<dbReference type="RefSeq" id="XP_026601933.1">
    <property type="nucleotide sequence ID" value="XM_026749901.1"/>
</dbReference>
<dbReference type="EMBL" id="PVWQ01000009">
    <property type="protein sequence ID" value="RDW72713.1"/>
    <property type="molecule type" value="Genomic_DNA"/>
</dbReference>
<keyword evidence="2" id="KW-1133">Transmembrane helix</keyword>
<dbReference type="Proteomes" id="UP000256690">
    <property type="component" value="Unassembled WGS sequence"/>
</dbReference>
<feature type="transmembrane region" description="Helical" evidence="2">
    <location>
        <begin position="189"/>
        <end position="211"/>
    </location>
</feature>